<dbReference type="InterPro" id="IPR018165">
    <property type="entry name" value="Ala-tRNA-synth_IIc_core"/>
</dbReference>
<evidence type="ECO:0000256" key="5">
    <source>
        <dbReference type="ARBA" id="ARBA00022598"/>
    </source>
</evidence>
<keyword evidence="5 13" id="KW-0436">Ligase</keyword>
<reference evidence="13 14" key="1">
    <citation type="journal article" date="2018" name="Arch. Microbiol.">
        <title>Hymenobacter segetis sp. nov., isolated from soil.</title>
        <authorList>
            <person name="Ten L.N."/>
            <person name="Lim S.J."/>
            <person name="Kim B.O."/>
            <person name="Kang I.K."/>
            <person name="Jung H.Y."/>
        </authorList>
    </citation>
    <scope>NUCLEOTIDE SEQUENCE [LARGE SCALE GENOMIC DNA]</scope>
    <source>
        <strain evidence="13 14">S7-3-11</strain>
    </source>
</reference>
<evidence type="ECO:0000256" key="1">
    <source>
        <dbReference type="ARBA" id="ARBA00008226"/>
    </source>
</evidence>
<dbReference type="InterPro" id="IPR045864">
    <property type="entry name" value="aa-tRNA-synth_II/BPL/LPL"/>
</dbReference>
<sequence>MSLPTASAVRQQFLDFFASKGHHIVPSAPIVVKDDPTLLFINSGMAPFKDYFLGNKPAPYKRIADTQKCLRVSGKHNDLEEVGYDTYHHTMFEMLGNWSFGDYFKTDAIAWAWELLTEVYKLEKDRLYVTYFEGDKADGTGPDTETQNLWRQYTTD</sequence>
<feature type="domain" description="Alanyl-transfer RNA synthetases family profile" evidence="12">
    <location>
        <begin position="4"/>
        <end position="156"/>
    </location>
</feature>
<evidence type="ECO:0000256" key="6">
    <source>
        <dbReference type="ARBA" id="ARBA00022741"/>
    </source>
</evidence>
<gene>
    <name evidence="13" type="ORF">AAFH49_21585</name>
</gene>
<evidence type="ECO:0000256" key="9">
    <source>
        <dbReference type="ARBA" id="ARBA00022917"/>
    </source>
</evidence>
<keyword evidence="14" id="KW-1185">Reference proteome</keyword>
<dbReference type="Proteomes" id="UP001479606">
    <property type="component" value="Unassembled WGS sequence"/>
</dbReference>
<evidence type="ECO:0000256" key="8">
    <source>
        <dbReference type="ARBA" id="ARBA00022884"/>
    </source>
</evidence>
<dbReference type="Pfam" id="PF01411">
    <property type="entry name" value="tRNA-synt_2c"/>
    <property type="match status" value="1"/>
</dbReference>
<keyword evidence="8" id="KW-0694">RNA-binding</keyword>
<evidence type="ECO:0000256" key="2">
    <source>
        <dbReference type="ARBA" id="ARBA00013168"/>
    </source>
</evidence>
<evidence type="ECO:0000256" key="7">
    <source>
        <dbReference type="ARBA" id="ARBA00022840"/>
    </source>
</evidence>
<dbReference type="PANTHER" id="PTHR11777">
    <property type="entry name" value="ALANYL-TRNA SYNTHETASE"/>
    <property type="match status" value="1"/>
</dbReference>
<dbReference type="Gene3D" id="3.30.930.10">
    <property type="entry name" value="Bira Bifunctional Protein, Domain 2"/>
    <property type="match status" value="1"/>
</dbReference>
<keyword evidence="10" id="KW-0030">Aminoacyl-tRNA synthetase</keyword>
<keyword evidence="9" id="KW-0648">Protein biosynthesis</keyword>
<accession>A0ABU9M3S3</accession>
<evidence type="ECO:0000256" key="4">
    <source>
        <dbReference type="ARBA" id="ARBA00022555"/>
    </source>
</evidence>
<dbReference type="InterPro" id="IPR050058">
    <property type="entry name" value="Ala-tRNA_ligase"/>
</dbReference>
<comment type="similarity">
    <text evidence="1">Belongs to the class-II aminoacyl-tRNA synthetase family.</text>
</comment>
<dbReference type="GO" id="GO:0016874">
    <property type="term" value="F:ligase activity"/>
    <property type="evidence" value="ECO:0007669"/>
    <property type="project" value="UniProtKB-KW"/>
</dbReference>
<name>A0ABU9M3S3_9BACT</name>
<dbReference type="PANTHER" id="PTHR11777:SF9">
    <property type="entry name" value="ALANINE--TRNA LIGASE, CYTOPLASMIC"/>
    <property type="match status" value="1"/>
</dbReference>
<dbReference type="SUPFAM" id="SSF55681">
    <property type="entry name" value="Class II aaRS and biotin synthetases"/>
    <property type="match status" value="1"/>
</dbReference>
<feature type="non-terminal residue" evidence="13">
    <location>
        <position position="156"/>
    </location>
</feature>
<dbReference type="EC" id="6.1.1.7" evidence="2"/>
<keyword evidence="6" id="KW-0547">Nucleotide-binding</keyword>
<evidence type="ECO:0000313" key="14">
    <source>
        <dbReference type="Proteomes" id="UP001479606"/>
    </source>
</evidence>
<keyword evidence="7" id="KW-0067">ATP-binding</keyword>
<dbReference type="PROSITE" id="PS50860">
    <property type="entry name" value="AA_TRNA_LIGASE_II_ALA"/>
    <property type="match status" value="1"/>
</dbReference>
<organism evidence="13 14">
    <name type="scientific">Hymenobacter segetis</name>
    <dbReference type="NCBI Taxonomy" id="2025509"/>
    <lineage>
        <taxon>Bacteria</taxon>
        <taxon>Pseudomonadati</taxon>
        <taxon>Bacteroidota</taxon>
        <taxon>Cytophagia</taxon>
        <taxon>Cytophagales</taxon>
        <taxon>Hymenobacteraceae</taxon>
        <taxon>Hymenobacter</taxon>
    </lineage>
</organism>
<dbReference type="InterPro" id="IPR018164">
    <property type="entry name" value="Ala-tRNA-synth_IIc_N"/>
</dbReference>
<evidence type="ECO:0000313" key="13">
    <source>
        <dbReference type="EMBL" id="MEL5996817.1"/>
    </source>
</evidence>
<evidence type="ECO:0000259" key="12">
    <source>
        <dbReference type="PROSITE" id="PS50860"/>
    </source>
</evidence>
<comment type="caution">
    <text evidence="13">The sequence shown here is derived from an EMBL/GenBank/DDBJ whole genome shotgun (WGS) entry which is preliminary data.</text>
</comment>
<dbReference type="EMBL" id="JBCEVZ010000099">
    <property type="protein sequence ID" value="MEL5996817.1"/>
    <property type="molecule type" value="Genomic_DNA"/>
</dbReference>
<proteinExistence type="inferred from homology"/>
<evidence type="ECO:0000256" key="3">
    <source>
        <dbReference type="ARBA" id="ARBA00017959"/>
    </source>
</evidence>
<evidence type="ECO:0000256" key="10">
    <source>
        <dbReference type="ARBA" id="ARBA00023146"/>
    </source>
</evidence>
<keyword evidence="4" id="KW-0820">tRNA-binding</keyword>
<evidence type="ECO:0000256" key="11">
    <source>
        <dbReference type="ARBA" id="ARBA00032577"/>
    </source>
</evidence>
<protein>
    <recommendedName>
        <fullName evidence="3">Alanine--tRNA ligase</fullName>
        <ecNumber evidence="2">6.1.1.7</ecNumber>
    </recommendedName>
    <alternativeName>
        <fullName evidence="11">Alanyl-tRNA synthetase</fullName>
    </alternativeName>
</protein>
<dbReference type="RefSeq" id="WP_342301470.1">
    <property type="nucleotide sequence ID" value="NZ_JBCEVZ010000099.1"/>
</dbReference>